<proteinExistence type="predicted"/>
<comment type="caution">
    <text evidence="2">The sequence shown here is derived from an EMBL/GenBank/DDBJ whole genome shotgun (WGS) entry which is preliminary data.</text>
</comment>
<evidence type="ECO:0000256" key="1">
    <source>
        <dbReference type="SAM" id="Phobius"/>
    </source>
</evidence>
<evidence type="ECO:0000313" key="2">
    <source>
        <dbReference type="EMBL" id="KAL2743433.1"/>
    </source>
</evidence>
<sequence length="88" mass="10410">MMRKNHFLDNTKTVAFLNDPFLKGFNMIAQCFYFLINNFALNVVLISWCYICLCEQQSSFLKSLDVSMNMKIFYNNSLIDNISKYKLQ</sequence>
<feature type="transmembrane region" description="Helical" evidence="1">
    <location>
        <begin position="27"/>
        <end position="53"/>
    </location>
</feature>
<dbReference type="EMBL" id="JAYRBN010000056">
    <property type="protein sequence ID" value="KAL2743433.1"/>
    <property type="molecule type" value="Genomic_DNA"/>
</dbReference>
<gene>
    <name evidence="2" type="ORF">V1477_008922</name>
</gene>
<dbReference type="Proteomes" id="UP001607303">
    <property type="component" value="Unassembled WGS sequence"/>
</dbReference>
<reference evidence="2 3" key="1">
    <citation type="journal article" date="2024" name="Ann. Entomol. Soc. Am.">
        <title>Genomic analyses of the southern and eastern yellowjacket wasps (Hymenoptera: Vespidae) reveal evolutionary signatures of social life.</title>
        <authorList>
            <person name="Catto M.A."/>
            <person name="Caine P.B."/>
            <person name="Orr S.E."/>
            <person name="Hunt B.G."/>
            <person name="Goodisman M.A.D."/>
        </authorList>
    </citation>
    <scope>NUCLEOTIDE SEQUENCE [LARGE SCALE GENOMIC DNA]</scope>
    <source>
        <strain evidence="2">232</strain>
        <tissue evidence="2">Head and thorax</tissue>
    </source>
</reference>
<keyword evidence="3" id="KW-1185">Reference proteome</keyword>
<keyword evidence="1" id="KW-1133">Transmembrane helix</keyword>
<keyword evidence="1" id="KW-0812">Transmembrane</keyword>
<organism evidence="2 3">
    <name type="scientific">Vespula maculifrons</name>
    <name type="common">Eastern yellow jacket</name>
    <name type="synonym">Wasp</name>
    <dbReference type="NCBI Taxonomy" id="7453"/>
    <lineage>
        <taxon>Eukaryota</taxon>
        <taxon>Metazoa</taxon>
        <taxon>Ecdysozoa</taxon>
        <taxon>Arthropoda</taxon>
        <taxon>Hexapoda</taxon>
        <taxon>Insecta</taxon>
        <taxon>Pterygota</taxon>
        <taxon>Neoptera</taxon>
        <taxon>Endopterygota</taxon>
        <taxon>Hymenoptera</taxon>
        <taxon>Apocrita</taxon>
        <taxon>Aculeata</taxon>
        <taxon>Vespoidea</taxon>
        <taxon>Vespidae</taxon>
        <taxon>Vespinae</taxon>
        <taxon>Vespula</taxon>
    </lineage>
</organism>
<name>A0ABD2CGQ7_VESMC</name>
<accession>A0ABD2CGQ7</accession>
<dbReference type="AlphaFoldDB" id="A0ABD2CGQ7"/>
<evidence type="ECO:0000313" key="3">
    <source>
        <dbReference type="Proteomes" id="UP001607303"/>
    </source>
</evidence>
<keyword evidence="1" id="KW-0472">Membrane</keyword>
<protein>
    <submittedName>
        <fullName evidence="2">Uncharacterized protein</fullName>
    </submittedName>
</protein>